<feature type="domain" description="BACK" evidence="2">
    <location>
        <begin position="384"/>
        <end position="445"/>
    </location>
</feature>
<name>A0AAV5UYV6_9BILA</name>
<dbReference type="Pfam" id="PF07707">
    <property type="entry name" value="BACK"/>
    <property type="match status" value="1"/>
</dbReference>
<dbReference type="Gene3D" id="1.25.40.420">
    <property type="match status" value="1"/>
</dbReference>
<feature type="region of interest" description="Disordered" evidence="1">
    <location>
        <begin position="1"/>
        <end position="27"/>
    </location>
</feature>
<evidence type="ECO:0000313" key="3">
    <source>
        <dbReference type="EMBL" id="GMT10725.1"/>
    </source>
</evidence>
<organism evidence="3 4">
    <name type="scientific">Pristionchus fissidentatus</name>
    <dbReference type="NCBI Taxonomy" id="1538716"/>
    <lineage>
        <taxon>Eukaryota</taxon>
        <taxon>Metazoa</taxon>
        <taxon>Ecdysozoa</taxon>
        <taxon>Nematoda</taxon>
        <taxon>Chromadorea</taxon>
        <taxon>Rhabditida</taxon>
        <taxon>Rhabditina</taxon>
        <taxon>Diplogasteromorpha</taxon>
        <taxon>Diplogasteroidea</taxon>
        <taxon>Neodiplogasteridae</taxon>
        <taxon>Pristionchus</taxon>
    </lineage>
</organism>
<protein>
    <recommendedName>
        <fullName evidence="2">BACK domain-containing protein</fullName>
    </recommendedName>
</protein>
<dbReference type="InterPro" id="IPR011333">
    <property type="entry name" value="SKP1/BTB/POZ_sf"/>
</dbReference>
<dbReference type="Proteomes" id="UP001432322">
    <property type="component" value="Unassembled WGS sequence"/>
</dbReference>
<evidence type="ECO:0000256" key="1">
    <source>
        <dbReference type="SAM" id="MobiDB-lite"/>
    </source>
</evidence>
<proteinExistence type="predicted"/>
<dbReference type="InterPro" id="IPR011705">
    <property type="entry name" value="BACK"/>
</dbReference>
<evidence type="ECO:0000313" key="4">
    <source>
        <dbReference type="Proteomes" id="UP001432322"/>
    </source>
</evidence>
<comment type="caution">
    <text evidence="3">The sequence shown here is derived from an EMBL/GenBank/DDBJ whole genome shotgun (WGS) entry which is preliminary data.</text>
</comment>
<dbReference type="Gene3D" id="3.30.710.10">
    <property type="entry name" value="Potassium Channel Kv1.1, Chain A"/>
    <property type="match status" value="1"/>
</dbReference>
<feature type="non-terminal residue" evidence="3">
    <location>
        <position position="550"/>
    </location>
</feature>
<accession>A0AAV5UYV6</accession>
<dbReference type="InterPro" id="IPR042345">
    <property type="entry name" value="Btbd7"/>
</dbReference>
<sequence>MGGQQSRFRRRARSLSGLRQESSATPQSIRTRLLHLAHSSSKRLAKINFKRKDSSKSQTKAFVDVISHWKDNHLETLFNEFEASKILLELSDRADSARPPLHSIGKELLSAQHKDLTVQFKVCKILLLVADLFVIDYSLLVHAFLARVRLVLLPPPSNGIVSIDSLLPPLVNISHIEQFFHWLYTDEWKGEEAVLSELRSCLGSVHNLEDDLQRAEHLASQYGDLEIILARDVGEAVDSTTALSEARIRLDSSLIASRSSVLSRLIARNEETQDRSPLVLDEALLPRAFLPVITRFLYTDKLDFSLVSSSRAICTSSLSEARAIISGHSPNSSLHRAAHLVHIARFLGLNRLAQLCEDVLLSELCLSTSVPLLLWSMDGGSNWLARLAKATILKEFTRFVHSPHLFELSSTVMEDLLSSQFVQATEVDILEGVIRWGEHELLRRLEASEPNVVADTVHSVSRRGIKRSEMDCRQLRDIVCPLSSHIRVDYCLPPFHQSVEWAYQKGILERGSLRDLVVCPSTAEIDPDLHWHSIPDDADGPRLYLPYYQV</sequence>
<keyword evidence="4" id="KW-1185">Reference proteome</keyword>
<reference evidence="3" key="1">
    <citation type="submission" date="2023-10" db="EMBL/GenBank/DDBJ databases">
        <title>Genome assembly of Pristionchus species.</title>
        <authorList>
            <person name="Yoshida K."/>
            <person name="Sommer R.J."/>
        </authorList>
    </citation>
    <scope>NUCLEOTIDE SEQUENCE</scope>
    <source>
        <strain evidence="3">RS5133</strain>
    </source>
</reference>
<dbReference type="EMBL" id="BTSY01000001">
    <property type="protein sequence ID" value="GMT10725.1"/>
    <property type="molecule type" value="Genomic_DNA"/>
</dbReference>
<dbReference type="PANTHER" id="PTHR16064">
    <property type="entry name" value="BTB POZ DOMAIN CONTAINING 7"/>
    <property type="match status" value="1"/>
</dbReference>
<dbReference type="GO" id="GO:0061138">
    <property type="term" value="P:morphogenesis of a branching epithelium"/>
    <property type="evidence" value="ECO:0007669"/>
    <property type="project" value="InterPro"/>
</dbReference>
<dbReference type="AlphaFoldDB" id="A0AAV5UYV6"/>
<feature type="compositionally biased region" description="Polar residues" evidence="1">
    <location>
        <begin position="17"/>
        <end position="27"/>
    </location>
</feature>
<gene>
    <name evidence="3" type="ORF">PFISCL1PPCAC_2022</name>
</gene>
<dbReference type="PANTHER" id="PTHR16064:SF3">
    <property type="entry name" value="BTB_POZ DOMAIN-CONTAINING PROTEIN 7"/>
    <property type="match status" value="1"/>
</dbReference>
<evidence type="ECO:0000259" key="2">
    <source>
        <dbReference type="Pfam" id="PF07707"/>
    </source>
</evidence>